<name>A0A0C2H3M7_9BILA</name>
<keyword evidence="3" id="KW-1185">Reference proteome</keyword>
<dbReference type="AlphaFoldDB" id="A0A0C2H3M7"/>
<gene>
    <name evidence="2" type="ORF">ANCDUO_03504</name>
</gene>
<protein>
    <submittedName>
        <fullName evidence="2">Uncharacterized protein</fullName>
    </submittedName>
</protein>
<accession>A0A0C2H3M7</accession>
<reference evidence="2 3" key="1">
    <citation type="submission" date="2013-12" db="EMBL/GenBank/DDBJ databases">
        <title>Draft genome of the parsitic nematode Ancylostoma duodenale.</title>
        <authorList>
            <person name="Mitreva M."/>
        </authorList>
    </citation>
    <scope>NUCLEOTIDE SEQUENCE [LARGE SCALE GENOMIC DNA]</scope>
    <source>
        <strain evidence="2 3">Zhejiang</strain>
    </source>
</reference>
<proteinExistence type="predicted"/>
<organism evidence="2 3">
    <name type="scientific">Ancylostoma duodenale</name>
    <dbReference type="NCBI Taxonomy" id="51022"/>
    <lineage>
        <taxon>Eukaryota</taxon>
        <taxon>Metazoa</taxon>
        <taxon>Ecdysozoa</taxon>
        <taxon>Nematoda</taxon>
        <taxon>Chromadorea</taxon>
        <taxon>Rhabditida</taxon>
        <taxon>Rhabditina</taxon>
        <taxon>Rhabditomorpha</taxon>
        <taxon>Strongyloidea</taxon>
        <taxon>Ancylostomatidae</taxon>
        <taxon>Ancylostomatinae</taxon>
        <taxon>Ancylostoma</taxon>
    </lineage>
</organism>
<feature type="compositionally biased region" description="Polar residues" evidence="1">
    <location>
        <begin position="14"/>
        <end position="35"/>
    </location>
</feature>
<sequence length="89" mass="9940">MRLNCFSPYRDPKTSIQQPTALNSSFKRNNYNSPSRSRKSLRVNQSLSATDRAADSSLVARVQPRTSGGITDLLSLDLMKLNTTYSSKK</sequence>
<dbReference type="Proteomes" id="UP000054047">
    <property type="component" value="Unassembled WGS sequence"/>
</dbReference>
<dbReference type="EMBL" id="KN727233">
    <property type="protein sequence ID" value="KIH66164.1"/>
    <property type="molecule type" value="Genomic_DNA"/>
</dbReference>
<evidence type="ECO:0000313" key="3">
    <source>
        <dbReference type="Proteomes" id="UP000054047"/>
    </source>
</evidence>
<feature type="region of interest" description="Disordered" evidence="1">
    <location>
        <begin position="1"/>
        <end position="60"/>
    </location>
</feature>
<evidence type="ECO:0000313" key="2">
    <source>
        <dbReference type="EMBL" id="KIH66164.1"/>
    </source>
</evidence>
<evidence type="ECO:0000256" key="1">
    <source>
        <dbReference type="SAM" id="MobiDB-lite"/>
    </source>
</evidence>
<dbReference type="OrthoDB" id="5853123at2759"/>